<dbReference type="Pfam" id="PF00512">
    <property type="entry name" value="HisKA"/>
    <property type="match status" value="1"/>
</dbReference>
<dbReference type="InterPro" id="IPR003661">
    <property type="entry name" value="HisK_dim/P_dom"/>
</dbReference>
<reference evidence="11 12" key="1">
    <citation type="journal article" date="2018" name="Int. J. Food Microbiol.">
        <title>Growth of Carnobacterium spp. isolated from chilled vacuum-packaged meat under relevant acidic conditions.</title>
        <authorList>
            <person name="Zhang P."/>
            <person name="Badoni M."/>
            <person name="Ganzle M."/>
            <person name="Yang X."/>
        </authorList>
    </citation>
    <scope>NUCLEOTIDE SEQUENCE [LARGE SCALE GENOMIC DNA]</scope>
    <source>
        <strain evidence="11 12">B2</strain>
    </source>
</reference>
<dbReference type="InterPro" id="IPR003594">
    <property type="entry name" value="HATPase_dom"/>
</dbReference>
<dbReference type="Pfam" id="PF02518">
    <property type="entry name" value="HATPase_c"/>
    <property type="match status" value="1"/>
</dbReference>
<dbReference type="PROSITE" id="PS50109">
    <property type="entry name" value="HIS_KIN"/>
    <property type="match status" value="1"/>
</dbReference>
<keyword evidence="9" id="KW-0472">Membrane</keyword>
<dbReference type="SUPFAM" id="SSF55874">
    <property type="entry name" value="ATPase domain of HSP90 chaperone/DNA topoisomerase II/histidine kinase"/>
    <property type="match status" value="1"/>
</dbReference>
<dbReference type="PRINTS" id="PR00344">
    <property type="entry name" value="BCTRLSENSOR"/>
</dbReference>
<feature type="transmembrane region" description="Helical" evidence="9">
    <location>
        <begin position="172"/>
        <end position="192"/>
    </location>
</feature>
<comment type="subcellular location">
    <subcellularLocation>
        <location evidence="2">Membrane</location>
    </subcellularLocation>
</comment>
<keyword evidence="5" id="KW-0808">Transferase</keyword>
<dbReference type="SMART" id="SM00387">
    <property type="entry name" value="HATPase_c"/>
    <property type="match status" value="1"/>
</dbReference>
<keyword evidence="9" id="KW-0812">Transmembrane</keyword>
<dbReference type="GO" id="GO:0016036">
    <property type="term" value="P:cellular response to phosphate starvation"/>
    <property type="evidence" value="ECO:0007669"/>
    <property type="project" value="TreeGrafter"/>
</dbReference>
<evidence type="ECO:0000256" key="9">
    <source>
        <dbReference type="SAM" id="Phobius"/>
    </source>
</evidence>
<feature type="transmembrane region" description="Helical" evidence="9">
    <location>
        <begin position="12"/>
        <end position="33"/>
    </location>
</feature>
<dbReference type="EMBL" id="NRPP01000017">
    <property type="protein sequence ID" value="TFJ25217.1"/>
    <property type="molecule type" value="Genomic_DNA"/>
</dbReference>
<evidence type="ECO:0000256" key="5">
    <source>
        <dbReference type="ARBA" id="ARBA00022679"/>
    </source>
</evidence>
<comment type="catalytic activity">
    <reaction evidence="1">
        <text>ATP + protein L-histidine = ADP + protein N-phospho-L-histidine.</text>
        <dbReference type="EC" id="2.7.13.3"/>
    </reaction>
</comment>
<gene>
    <name evidence="11" type="ORF">CKN69_11440</name>
</gene>
<dbReference type="AlphaFoldDB" id="A0A7Z8CXM2"/>
<protein>
    <recommendedName>
        <fullName evidence="3">histidine kinase</fullName>
        <ecNumber evidence="3">2.7.13.3</ecNumber>
    </recommendedName>
</protein>
<dbReference type="RefSeq" id="WP_074402493.1">
    <property type="nucleotide sequence ID" value="NZ_CBCPJW010000001.1"/>
</dbReference>
<evidence type="ECO:0000259" key="10">
    <source>
        <dbReference type="PROSITE" id="PS50109"/>
    </source>
</evidence>
<dbReference type="FunFam" id="3.30.565.10:FF:000006">
    <property type="entry name" value="Sensor histidine kinase WalK"/>
    <property type="match status" value="1"/>
</dbReference>
<sequence>MKNTIQQKQQIRFFIYNVVTFAIIFLIFGLIIYQQVQNSLYSSVNSELLKQKERLDKVPPVSKEGIENQPDLPKNMEQKRQGSGPGILPIEWNKKGEILNQDAIGELNYALFNQLTLDTTKLGTVKSVTVGDSSYRYIVFKAKNSINQDAAYIQFIISVKAEEQLAASFGEILIVCSIVFWILSILASYVLARKSMRPILLSWQKQTEFVENASHELRTPLTIIQNKLEGLLTKPNERIVDEIEPIALSLSEIRHLSKLTSDLLWLSRADSNQTLLTKEPVLLNDFLAECLAPYQEIAASQGKYFWTKLASPMIAEVDKTRIQQVLVILLDNALKYTKEKETIGLGSFVEGNYWELMISDTGSGIAKENQERVFERFFREEKSRNRGTGGTGLGLPIAKWIVELHQGKIELVENTPKGCLFKVRIPLT</sequence>
<keyword evidence="4" id="KW-0597">Phosphoprotein</keyword>
<organism evidence="11 12">
    <name type="scientific">Carnobacterium divergens</name>
    <name type="common">Lactobacillus divergens</name>
    <dbReference type="NCBI Taxonomy" id="2748"/>
    <lineage>
        <taxon>Bacteria</taxon>
        <taxon>Bacillati</taxon>
        <taxon>Bacillota</taxon>
        <taxon>Bacilli</taxon>
        <taxon>Lactobacillales</taxon>
        <taxon>Carnobacteriaceae</taxon>
        <taxon>Carnobacterium</taxon>
    </lineage>
</organism>
<feature type="region of interest" description="Disordered" evidence="8">
    <location>
        <begin position="59"/>
        <end position="83"/>
    </location>
</feature>
<dbReference type="InterPro" id="IPR036890">
    <property type="entry name" value="HATPase_C_sf"/>
</dbReference>
<dbReference type="CDD" id="cd00082">
    <property type="entry name" value="HisKA"/>
    <property type="match status" value="1"/>
</dbReference>
<dbReference type="GO" id="GO:0004721">
    <property type="term" value="F:phosphoprotein phosphatase activity"/>
    <property type="evidence" value="ECO:0007669"/>
    <property type="project" value="TreeGrafter"/>
</dbReference>
<feature type="domain" description="Histidine kinase" evidence="10">
    <location>
        <begin position="212"/>
        <end position="428"/>
    </location>
</feature>
<proteinExistence type="predicted"/>
<evidence type="ECO:0000256" key="6">
    <source>
        <dbReference type="ARBA" id="ARBA00022777"/>
    </source>
</evidence>
<evidence type="ECO:0000256" key="7">
    <source>
        <dbReference type="ARBA" id="ARBA00023012"/>
    </source>
</evidence>
<dbReference type="InterPro" id="IPR005467">
    <property type="entry name" value="His_kinase_dom"/>
</dbReference>
<evidence type="ECO:0000256" key="3">
    <source>
        <dbReference type="ARBA" id="ARBA00012438"/>
    </source>
</evidence>
<evidence type="ECO:0000256" key="2">
    <source>
        <dbReference type="ARBA" id="ARBA00004370"/>
    </source>
</evidence>
<dbReference type="GO" id="GO:0005886">
    <property type="term" value="C:plasma membrane"/>
    <property type="evidence" value="ECO:0007669"/>
    <property type="project" value="TreeGrafter"/>
</dbReference>
<name>A0A7Z8CXM2_CARDV</name>
<comment type="caution">
    <text evidence="11">The sequence shown here is derived from an EMBL/GenBank/DDBJ whole genome shotgun (WGS) entry which is preliminary data.</text>
</comment>
<evidence type="ECO:0000313" key="12">
    <source>
        <dbReference type="Proteomes" id="UP000297938"/>
    </source>
</evidence>
<evidence type="ECO:0000313" key="11">
    <source>
        <dbReference type="EMBL" id="TFJ25217.1"/>
    </source>
</evidence>
<dbReference type="InterPro" id="IPR050351">
    <property type="entry name" value="BphY/WalK/GraS-like"/>
</dbReference>
<dbReference type="Gene3D" id="1.10.287.130">
    <property type="match status" value="1"/>
</dbReference>
<dbReference type="PANTHER" id="PTHR45453">
    <property type="entry name" value="PHOSPHATE REGULON SENSOR PROTEIN PHOR"/>
    <property type="match status" value="1"/>
</dbReference>
<dbReference type="PANTHER" id="PTHR45453:SF1">
    <property type="entry name" value="PHOSPHATE REGULON SENSOR PROTEIN PHOR"/>
    <property type="match status" value="1"/>
</dbReference>
<keyword evidence="7" id="KW-0902">Two-component regulatory system</keyword>
<dbReference type="Gene3D" id="3.30.565.10">
    <property type="entry name" value="Histidine kinase-like ATPase, C-terminal domain"/>
    <property type="match status" value="1"/>
</dbReference>
<dbReference type="SUPFAM" id="SSF47384">
    <property type="entry name" value="Homodimeric domain of signal transducing histidine kinase"/>
    <property type="match status" value="1"/>
</dbReference>
<dbReference type="InterPro" id="IPR004358">
    <property type="entry name" value="Sig_transdc_His_kin-like_C"/>
</dbReference>
<evidence type="ECO:0000256" key="8">
    <source>
        <dbReference type="SAM" id="MobiDB-lite"/>
    </source>
</evidence>
<accession>A0A7Z8CXM2</accession>
<dbReference type="GO" id="GO:0000155">
    <property type="term" value="F:phosphorelay sensor kinase activity"/>
    <property type="evidence" value="ECO:0007669"/>
    <property type="project" value="InterPro"/>
</dbReference>
<dbReference type="Proteomes" id="UP000297938">
    <property type="component" value="Unassembled WGS sequence"/>
</dbReference>
<evidence type="ECO:0000256" key="1">
    <source>
        <dbReference type="ARBA" id="ARBA00000085"/>
    </source>
</evidence>
<keyword evidence="6 11" id="KW-0418">Kinase</keyword>
<evidence type="ECO:0000256" key="4">
    <source>
        <dbReference type="ARBA" id="ARBA00022553"/>
    </source>
</evidence>
<dbReference type="SMART" id="SM00388">
    <property type="entry name" value="HisKA"/>
    <property type="match status" value="1"/>
</dbReference>
<keyword evidence="9" id="KW-1133">Transmembrane helix</keyword>
<dbReference type="EC" id="2.7.13.3" evidence="3"/>
<dbReference type="InterPro" id="IPR036097">
    <property type="entry name" value="HisK_dim/P_sf"/>
</dbReference>